<accession>A0A0H3NPF3</accession>
<dbReference type="AlphaFoldDB" id="A0A0H3NPF3"/>
<dbReference type="GeneID" id="31409218"/>
<dbReference type="Proteomes" id="UP000008084">
    <property type="component" value="Chromosome"/>
</dbReference>
<reference evidence="1 2" key="1">
    <citation type="journal article" date="2011" name="J. Bacteriol.">
        <title>Complete genome sequence of Yersinia enterocolitica subsp. palearctica serogroup O:3.</title>
        <authorList>
            <person name="Batzilla J."/>
            <person name="Hoper D."/>
            <person name="Antonenka U."/>
            <person name="Heesemann J."/>
            <person name="Rakin A."/>
        </authorList>
    </citation>
    <scope>NUCLEOTIDE SEQUENCE [LARGE SCALE GENOMIC DNA]</scope>
    <source>
        <strain evidence="2">DSM 13030 / CIP 106945 / Y11</strain>
    </source>
</reference>
<proteinExistence type="predicted"/>
<sequence length="148" mass="16447">MTVRSLLILILSLSFIPLCQAVYNPKEYNIWHIQGGVLYGATQTEDEEPVLISIAGPTTHWANMVISLIGNEPCDNKKITTEFAFNNDMLTVEYGCLTTAGHTVISYTLHDADKVNKLYNQLKSGFTITLDKRIKVWAANIGTPINSD</sequence>
<organism evidence="1 2">
    <name type="scientific">Yersinia enterocolitica subsp. palearctica serotype O:3 (strain DSM 13030 / CIP 106945 / Y11)</name>
    <dbReference type="NCBI Taxonomy" id="930944"/>
    <lineage>
        <taxon>Bacteria</taxon>
        <taxon>Pseudomonadati</taxon>
        <taxon>Pseudomonadota</taxon>
        <taxon>Gammaproteobacteria</taxon>
        <taxon>Enterobacterales</taxon>
        <taxon>Yersiniaceae</taxon>
        <taxon>Yersinia</taxon>
    </lineage>
</organism>
<dbReference type="KEGG" id="yey:Y11_11361"/>
<evidence type="ECO:0000313" key="1">
    <source>
        <dbReference type="EMBL" id="CBY27045.1"/>
    </source>
</evidence>
<dbReference type="HOGENOM" id="CLU_1746777_0_0_6"/>
<gene>
    <name evidence="1" type="ordered locus">Y11_11361</name>
</gene>
<dbReference type="RefSeq" id="WP_005162920.1">
    <property type="nucleotide sequence ID" value="NC_017564.1"/>
</dbReference>
<evidence type="ECO:0000313" key="2">
    <source>
        <dbReference type="Proteomes" id="UP000008084"/>
    </source>
</evidence>
<dbReference type="EMBL" id="FR729477">
    <property type="protein sequence ID" value="CBY27045.1"/>
    <property type="molecule type" value="Genomic_DNA"/>
</dbReference>
<dbReference type="PATRIC" id="fig|930944.6.peg.1126"/>
<protein>
    <submittedName>
        <fullName evidence="1">Uncharacterized protein</fullName>
    </submittedName>
</protein>
<name>A0A0H3NPF3_YERE1</name>